<dbReference type="Proteomes" id="UP000236146">
    <property type="component" value="Unassembled WGS sequence"/>
</dbReference>
<keyword evidence="1" id="KW-0472">Membrane</keyword>
<feature type="transmembrane region" description="Helical" evidence="1">
    <location>
        <begin position="26"/>
        <end position="47"/>
    </location>
</feature>
<dbReference type="EMBL" id="MNLH01000002">
    <property type="protein sequence ID" value="PNS43554.1"/>
    <property type="molecule type" value="Genomic_DNA"/>
</dbReference>
<dbReference type="AlphaFoldDB" id="A0A2K1SVK2"/>
<feature type="transmembrane region" description="Helical" evidence="1">
    <location>
        <begin position="53"/>
        <end position="80"/>
    </location>
</feature>
<name>A0A2K1SVK2_GARVA</name>
<feature type="transmembrane region" description="Helical" evidence="1">
    <location>
        <begin position="129"/>
        <end position="149"/>
    </location>
</feature>
<proteinExistence type="predicted"/>
<evidence type="ECO:0000313" key="2">
    <source>
        <dbReference type="EMBL" id="PNS43554.1"/>
    </source>
</evidence>
<evidence type="ECO:0000256" key="1">
    <source>
        <dbReference type="SAM" id="Phobius"/>
    </source>
</evidence>
<organism evidence="2 3">
    <name type="scientific">Gardnerella vaginalis</name>
    <dbReference type="NCBI Taxonomy" id="2702"/>
    <lineage>
        <taxon>Bacteria</taxon>
        <taxon>Bacillati</taxon>
        <taxon>Actinomycetota</taxon>
        <taxon>Actinomycetes</taxon>
        <taxon>Bifidobacteriales</taxon>
        <taxon>Bifidobacteriaceae</taxon>
        <taxon>Gardnerella</taxon>
    </lineage>
</organism>
<keyword evidence="1" id="KW-1133">Transmembrane helix</keyword>
<evidence type="ECO:0000313" key="3">
    <source>
        <dbReference type="Proteomes" id="UP000236146"/>
    </source>
</evidence>
<dbReference type="OrthoDB" id="3243163at2"/>
<protein>
    <submittedName>
        <fullName evidence="2">Uncharacterized protein</fullName>
    </submittedName>
</protein>
<accession>A0A2K1SVK2</accession>
<dbReference type="RefSeq" id="WP_103084534.1">
    <property type="nucleotide sequence ID" value="NZ_MNLH01000002.1"/>
</dbReference>
<sequence>MYNKDLNKANKADKANKGFACKALPIVRYVLFSLIATGVILLAFAWYRGTHSAGYTLVTFSALWFSVFIPFVTGIALLVFANGWRRIVGTLICVLIIAGSFAFFALQDQIIAFLNVPVVNPWFDFTCGALLNIATLTFVIMTLVCAFLFNRNSKCISSEVKKDDSVDV</sequence>
<gene>
    <name evidence="2" type="ORF">BFS05_03050</name>
</gene>
<comment type="caution">
    <text evidence="2">The sequence shown here is derived from an EMBL/GenBank/DDBJ whole genome shotgun (WGS) entry which is preliminary data.</text>
</comment>
<feature type="transmembrane region" description="Helical" evidence="1">
    <location>
        <begin position="87"/>
        <end position="106"/>
    </location>
</feature>
<keyword evidence="1" id="KW-0812">Transmembrane</keyword>
<reference evidence="2 3" key="1">
    <citation type="submission" date="2016-10" db="EMBL/GenBank/DDBJ databases">
        <authorList>
            <person name="Varghese N."/>
        </authorList>
    </citation>
    <scope>NUCLEOTIDE SEQUENCE [LARGE SCALE GENOMIC DNA]</scope>
    <source>
        <strain evidence="2 3">KA00225</strain>
    </source>
</reference>